<dbReference type="SUPFAM" id="SSF49899">
    <property type="entry name" value="Concanavalin A-like lectins/glucanases"/>
    <property type="match status" value="1"/>
</dbReference>
<dbReference type="GO" id="GO:0000139">
    <property type="term" value="C:Golgi membrane"/>
    <property type="evidence" value="ECO:0007669"/>
    <property type="project" value="TreeGrafter"/>
</dbReference>
<dbReference type="InterPro" id="IPR051136">
    <property type="entry name" value="Intracellular_Lectin-GPT"/>
</dbReference>
<organism evidence="9 10">
    <name type="scientific">Gymnopilus junonius</name>
    <name type="common">Spectacular rustgill mushroom</name>
    <name type="synonym">Gymnopilus spectabilis subsp. junonius</name>
    <dbReference type="NCBI Taxonomy" id="109634"/>
    <lineage>
        <taxon>Eukaryota</taxon>
        <taxon>Fungi</taxon>
        <taxon>Dikarya</taxon>
        <taxon>Basidiomycota</taxon>
        <taxon>Agaricomycotina</taxon>
        <taxon>Agaricomycetes</taxon>
        <taxon>Agaricomycetidae</taxon>
        <taxon>Agaricales</taxon>
        <taxon>Agaricineae</taxon>
        <taxon>Hymenogastraceae</taxon>
        <taxon>Gymnopilus</taxon>
    </lineage>
</organism>
<evidence type="ECO:0000256" key="1">
    <source>
        <dbReference type="ARBA" id="ARBA00004479"/>
    </source>
</evidence>
<dbReference type="OrthoDB" id="270293at2759"/>
<dbReference type="Pfam" id="PF03388">
    <property type="entry name" value="Lectin_leg-like"/>
    <property type="match status" value="2"/>
</dbReference>
<protein>
    <submittedName>
        <fullName evidence="9">Concanavalin A-like lectin/glucanase domain-containing protein</fullName>
    </submittedName>
</protein>
<proteinExistence type="predicted"/>
<name>A0A9P5TUK7_GYMJU</name>
<feature type="chain" id="PRO_5040460915" evidence="7">
    <location>
        <begin position="31"/>
        <end position="464"/>
    </location>
</feature>
<dbReference type="PROSITE" id="PS51328">
    <property type="entry name" value="L_LECTIN_LIKE"/>
    <property type="match status" value="1"/>
</dbReference>
<dbReference type="EMBL" id="JADNYJ010000004">
    <property type="protein sequence ID" value="KAF8911609.1"/>
    <property type="molecule type" value="Genomic_DNA"/>
</dbReference>
<gene>
    <name evidence="9" type="ORF">CPB84DRAFT_1742991</name>
</gene>
<keyword evidence="10" id="KW-1185">Reference proteome</keyword>
<dbReference type="GO" id="GO:0030134">
    <property type="term" value="C:COPII-coated ER to Golgi transport vesicle"/>
    <property type="evidence" value="ECO:0007669"/>
    <property type="project" value="TreeGrafter"/>
</dbReference>
<evidence type="ECO:0000256" key="3">
    <source>
        <dbReference type="ARBA" id="ARBA00022729"/>
    </source>
</evidence>
<keyword evidence="2 6" id="KW-0812">Transmembrane</keyword>
<evidence type="ECO:0000256" key="6">
    <source>
        <dbReference type="SAM" id="Phobius"/>
    </source>
</evidence>
<evidence type="ECO:0000313" key="9">
    <source>
        <dbReference type="EMBL" id="KAF8911609.1"/>
    </source>
</evidence>
<dbReference type="PANTHER" id="PTHR12223:SF45">
    <property type="entry name" value="RE50040P"/>
    <property type="match status" value="1"/>
</dbReference>
<dbReference type="InterPro" id="IPR005052">
    <property type="entry name" value="Lectin_leg"/>
</dbReference>
<evidence type="ECO:0000313" key="10">
    <source>
        <dbReference type="Proteomes" id="UP000724874"/>
    </source>
</evidence>
<keyword evidence="5 6" id="KW-0472">Membrane</keyword>
<dbReference type="GO" id="GO:0005537">
    <property type="term" value="F:D-mannose binding"/>
    <property type="evidence" value="ECO:0007669"/>
    <property type="project" value="TreeGrafter"/>
</dbReference>
<dbReference type="InterPro" id="IPR013320">
    <property type="entry name" value="ConA-like_dom_sf"/>
</dbReference>
<dbReference type="Gene3D" id="2.60.120.200">
    <property type="match status" value="1"/>
</dbReference>
<dbReference type="AlphaFoldDB" id="A0A9P5TUK7"/>
<sequence>MVSSTSRSLNLATIALLLSITSVFFGFAQAAEDDKTRIGNSTIDRMVGFWWRCLHCADFCITKQSVVDLLSDLQNTNKHVRLTRNRPSQMAVYLSLSFFLISYEASNVRDGFVTGESSHLYGDGLAMWLTKDRAVEGPVFGSKNEFEGLAIILDTYDPHISVLRNTSFAASRYANDRHPYVFPRIYGILGDGKTKYDFGTDGEGMQLGACSANFRRTNVATKLKVTFVKDSFLDVKIQYKAWDEWTPCFRVDKLELPANPYLGFSAMTGDVSDAHDIISVSSHSAILSSPESPPNKHKKTAFFSSSSSSEKGTWKGFFFKLLLFAGVVAGGYYGWKEYQRKKRYSGFGGGMGGGSFGMKSAGIGGGFNSAGLTSGFNSAGVSGGFNSAGVTGGFNSAGVTGGFNSAGVTGGFHSASTTGGFHSAGVTGGFNSPGVGGFNSPGVGSFNSPGVGGRFEPPYSAKKL</sequence>
<evidence type="ECO:0000256" key="2">
    <source>
        <dbReference type="ARBA" id="ARBA00022692"/>
    </source>
</evidence>
<keyword evidence="4 6" id="KW-1133">Transmembrane helix</keyword>
<evidence type="ECO:0000259" key="8">
    <source>
        <dbReference type="PROSITE" id="PS51328"/>
    </source>
</evidence>
<comment type="subcellular location">
    <subcellularLocation>
        <location evidence="1">Membrane</location>
        <topology evidence="1">Single-pass type I membrane protein</topology>
    </subcellularLocation>
</comment>
<comment type="caution">
    <text evidence="9">The sequence shown here is derived from an EMBL/GenBank/DDBJ whole genome shotgun (WGS) entry which is preliminary data.</text>
</comment>
<evidence type="ECO:0000256" key="4">
    <source>
        <dbReference type="ARBA" id="ARBA00022989"/>
    </source>
</evidence>
<dbReference type="GO" id="GO:0005789">
    <property type="term" value="C:endoplasmic reticulum membrane"/>
    <property type="evidence" value="ECO:0007669"/>
    <property type="project" value="TreeGrafter"/>
</dbReference>
<feature type="signal peptide" evidence="7">
    <location>
        <begin position="1"/>
        <end position="30"/>
    </location>
</feature>
<dbReference type="GO" id="GO:0005793">
    <property type="term" value="C:endoplasmic reticulum-Golgi intermediate compartment"/>
    <property type="evidence" value="ECO:0007669"/>
    <property type="project" value="TreeGrafter"/>
</dbReference>
<evidence type="ECO:0000256" key="7">
    <source>
        <dbReference type="SAM" id="SignalP"/>
    </source>
</evidence>
<keyword evidence="3 7" id="KW-0732">Signal</keyword>
<feature type="transmembrane region" description="Helical" evidence="6">
    <location>
        <begin position="317"/>
        <end position="335"/>
    </location>
</feature>
<dbReference type="GO" id="GO:0006888">
    <property type="term" value="P:endoplasmic reticulum to Golgi vesicle-mediated transport"/>
    <property type="evidence" value="ECO:0007669"/>
    <property type="project" value="TreeGrafter"/>
</dbReference>
<feature type="domain" description="L-type lectin-like" evidence="8">
    <location>
        <begin position="122"/>
        <end position="285"/>
    </location>
</feature>
<evidence type="ECO:0000256" key="5">
    <source>
        <dbReference type="ARBA" id="ARBA00023136"/>
    </source>
</evidence>
<dbReference type="CDD" id="cd07308">
    <property type="entry name" value="lectin_leg-like"/>
    <property type="match status" value="1"/>
</dbReference>
<dbReference type="PANTHER" id="PTHR12223">
    <property type="entry name" value="VESICULAR MANNOSE-BINDING LECTIN"/>
    <property type="match status" value="1"/>
</dbReference>
<dbReference type="Proteomes" id="UP000724874">
    <property type="component" value="Unassembled WGS sequence"/>
</dbReference>
<reference evidence="9" key="1">
    <citation type="submission" date="2020-11" db="EMBL/GenBank/DDBJ databases">
        <authorList>
            <consortium name="DOE Joint Genome Institute"/>
            <person name="Ahrendt S."/>
            <person name="Riley R."/>
            <person name="Andreopoulos W."/>
            <person name="LaButti K."/>
            <person name="Pangilinan J."/>
            <person name="Ruiz-duenas F.J."/>
            <person name="Barrasa J.M."/>
            <person name="Sanchez-Garcia M."/>
            <person name="Camarero S."/>
            <person name="Miyauchi S."/>
            <person name="Serrano A."/>
            <person name="Linde D."/>
            <person name="Babiker R."/>
            <person name="Drula E."/>
            <person name="Ayuso-Fernandez I."/>
            <person name="Pacheco R."/>
            <person name="Padilla G."/>
            <person name="Ferreira P."/>
            <person name="Barriuso J."/>
            <person name="Kellner H."/>
            <person name="Castanera R."/>
            <person name="Alfaro M."/>
            <person name="Ramirez L."/>
            <person name="Pisabarro A.G."/>
            <person name="Kuo A."/>
            <person name="Tritt A."/>
            <person name="Lipzen A."/>
            <person name="He G."/>
            <person name="Yan M."/>
            <person name="Ng V."/>
            <person name="Cullen D."/>
            <person name="Martin F."/>
            <person name="Rosso M.-N."/>
            <person name="Henrissat B."/>
            <person name="Hibbett D."/>
            <person name="Martinez A.T."/>
            <person name="Grigoriev I.V."/>
        </authorList>
    </citation>
    <scope>NUCLEOTIDE SEQUENCE</scope>
    <source>
        <strain evidence="9">AH 44721</strain>
    </source>
</reference>
<accession>A0A9P5TUK7</accession>